<gene>
    <name evidence="1" type="ORF">AO353_05025</name>
</gene>
<organism evidence="1 2">
    <name type="scientific">Pseudomonas fluorescens</name>
    <dbReference type="NCBI Taxonomy" id="294"/>
    <lineage>
        <taxon>Bacteria</taxon>
        <taxon>Pseudomonadati</taxon>
        <taxon>Pseudomonadota</taxon>
        <taxon>Gammaproteobacteria</taxon>
        <taxon>Pseudomonadales</taxon>
        <taxon>Pseudomonadaceae</taxon>
        <taxon>Pseudomonas</taxon>
    </lineage>
</organism>
<proteinExistence type="predicted"/>
<reference evidence="1 2" key="2">
    <citation type="journal article" date="2018" name="Nature">
        <title>Mutant phenotypes for thousands of bacterial genes of unknown function.</title>
        <authorList>
            <person name="Price M.N."/>
            <person name="Wetmore K.M."/>
            <person name="Waters R.J."/>
            <person name="Callaghan M."/>
            <person name="Ray J."/>
            <person name="Liu H."/>
            <person name="Kuehl J.V."/>
            <person name="Melnyk R.A."/>
            <person name="Lamson J.S."/>
            <person name="Suh Y."/>
            <person name="Carlson H.K."/>
            <person name="Esquivel Z."/>
            <person name="Sadeeshkumar H."/>
            <person name="Chakraborty R."/>
            <person name="Zane G.M."/>
            <person name="Rubin B.E."/>
            <person name="Wall J.D."/>
            <person name="Visel A."/>
            <person name="Bristow J."/>
            <person name="Blow M.J."/>
            <person name="Arkin A.P."/>
            <person name="Deutschbauer A.M."/>
        </authorList>
    </citation>
    <scope>NUCLEOTIDE SEQUENCE [LARGE SCALE GENOMIC DNA]</scope>
    <source>
        <strain evidence="1 2">FW300-N2E3</strain>
    </source>
</reference>
<evidence type="ECO:0000313" key="2">
    <source>
        <dbReference type="Proteomes" id="UP000066487"/>
    </source>
</evidence>
<dbReference type="Proteomes" id="UP000066487">
    <property type="component" value="Chromosome"/>
</dbReference>
<name>A0A0N9VQL2_PSEFL</name>
<evidence type="ECO:0000313" key="1">
    <source>
        <dbReference type="EMBL" id="ALI00446.1"/>
    </source>
</evidence>
<reference evidence="2" key="1">
    <citation type="submission" date="2015-09" db="EMBL/GenBank/DDBJ databases">
        <title>Whole genome sequence of Pseudomonas fluorescens FW300-N2E3.</title>
        <authorList>
            <person name="Ray J."/>
            <person name="Melnyk R."/>
            <person name="Deutschbauer A."/>
        </authorList>
    </citation>
    <scope>NUCLEOTIDE SEQUENCE [LARGE SCALE GENOMIC DNA]</scope>
    <source>
        <strain evidence="2">FW300-N2E3</strain>
    </source>
</reference>
<sequence>MLDGVNAAAHVAATLAKWRLLMTAQVTASQTHAPVPDLDKFNVDPTVGDDDLDSFGTIRTFGALIPTDKLLPDDMIYVEMTGEPGTPEGGKSKSRTVLLGPRNPRLLNLDNEVVAFILGKKMLVTYTILREGEIDKTSDPLILNVLPLPRNELKAARIIEAQDNGHGPELDLTSNTAECTVRLGDWPLRAKNQRCWVYLKGKNAGGDYLYPVMESEPVDEDWLTQGYRKVKVPYDYFKALLNGSLLKVFVKVALNQVDDETQAFDFEERVYTVKNVEVAKPEITTVTDLKGVEISNPGTTKYTTVKLKGRAEPNQLLDIFDGELIVGNPTADEQGDWEHRLERLKEKDYEIFVEGPKGLTSDGWEFRVEELQAPTIDTVKDSKGEPVGEGETTLDGDLKVEGKAEDGYEVEIFDGKTSVALLRVYGGIWELRKSFSNREHVLKAVGRYGDDRPAESAPRSFTVAVQASKPTIEKVTDSNGKPVPHGSKTRDTRVKLEGTALPYQELKVFDGEQHIDSVTTGKDGVWLCELIDLSQSEHPIRVEVRPGVDSGVWSFTVVELVKPTIDEVKDVAGTTIGDTVTTNKTPLTLNGTVAAGNQVDMYDGASKLGVATMTGSTTWEFKTQVLSLKTYVFKAVEQGVGGPESATRTVTVTAVVKPTIDGVKDVAGTTIGDTVTTNKTPLTLNGTVAAGNQVDMYDGASKLGVATMTGSTTWEFKTQVLSLKTYAFKAVEQGVGGPESATRTVTVTAVVKPTIDGVKDAAGTTIGDTVTTNKTPLTLNGTVAAGNQVDMYDGASKLGVATMTGSTTWEFKTQVLSLKTYVFKAVEQGVGGPESATRTVTVTAVVKPTIDGVKDVAGTTIGDTVTTNKTPLTLNGTVAAGNQVDMYEGASKLGVATMTGSTTWEFKTQVLSLKTYAFKAVEQGVGGPESATRTVTVQASDVIPQIIKMTYTNGGAPVYDGDIITDGRVTVTVGITAGKQGRIASATVSNGPFPVNGAGQATVSMIFGKGDHYIRVHEVPAGKDSPVFTLYVK</sequence>
<dbReference type="EMBL" id="CP012830">
    <property type="protein sequence ID" value="ALI00446.1"/>
    <property type="molecule type" value="Genomic_DNA"/>
</dbReference>
<protein>
    <submittedName>
        <fullName evidence="1">Uncharacterized protein</fullName>
    </submittedName>
</protein>
<accession>A0A0N9VQL2</accession>
<dbReference type="AlphaFoldDB" id="A0A0N9VQL2"/>